<keyword evidence="3 6" id="KW-0238">DNA-binding</keyword>
<name>A0A1I2QLH7_9GAMM</name>
<dbReference type="PANTHER" id="PTHR30126:SF21">
    <property type="entry name" value="TRANSCRIPTIONAL REGULATOR-RELATED"/>
    <property type="match status" value="1"/>
</dbReference>
<dbReference type="PANTHER" id="PTHR30126">
    <property type="entry name" value="HTH-TYPE TRANSCRIPTIONAL REGULATOR"/>
    <property type="match status" value="1"/>
</dbReference>
<dbReference type="FunFam" id="1.10.10.10:FF:000001">
    <property type="entry name" value="LysR family transcriptional regulator"/>
    <property type="match status" value="1"/>
</dbReference>
<dbReference type="InterPro" id="IPR005119">
    <property type="entry name" value="LysR_subst-bd"/>
</dbReference>
<dbReference type="InterPro" id="IPR036390">
    <property type="entry name" value="WH_DNA-bd_sf"/>
</dbReference>
<keyword evidence="2" id="KW-0805">Transcription regulation</keyword>
<dbReference type="Gene3D" id="3.40.190.290">
    <property type="match status" value="1"/>
</dbReference>
<evidence type="ECO:0000256" key="3">
    <source>
        <dbReference type="ARBA" id="ARBA00023125"/>
    </source>
</evidence>
<keyword evidence="7" id="KW-1185">Reference proteome</keyword>
<feature type="domain" description="HTH lysR-type" evidence="5">
    <location>
        <begin position="1"/>
        <end position="58"/>
    </location>
</feature>
<proteinExistence type="inferred from homology"/>
<evidence type="ECO:0000256" key="1">
    <source>
        <dbReference type="ARBA" id="ARBA00009437"/>
    </source>
</evidence>
<reference evidence="7" key="1">
    <citation type="submission" date="2016-10" db="EMBL/GenBank/DDBJ databases">
        <authorList>
            <person name="Varghese N."/>
            <person name="Submissions S."/>
        </authorList>
    </citation>
    <scope>NUCLEOTIDE SEQUENCE [LARGE SCALE GENOMIC DNA]</scope>
    <source>
        <strain evidence="7">CGMCC 1.10971</strain>
    </source>
</reference>
<dbReference type="STRING" id="1045558.SAMN05216175_10525"/>
<dbReference type="SUPFAM" id="SSF53850">
    <property type="entry name" value="Periplasmic binding protein-like II"/>
    <property type="match status" value="1"/>
</dbReference>
<evidence type="ECO:0000313" key="6">
    <source>
        <dbReference type="EMBL" id="SFG29138.1"/>
    </source>
</evidence>
<protein>
    <submittedName>
        <fullName evidence="6">DNA-binding transcriptional regulator, LysR family</fullName>
    </submittedName>
</protein>
<keyword evidence="4" id="KW-0804">Transcription</keyword>
<sequence length="278" mass="31503">MDTLLLKTFLEVTRTRNFGKASDNLCVAPSTVSARIKQMEQQLGLSLFIRSHHEIGLTPEGERMERHARFIIDAWERAYEDIALNASLNKRLVIAGVSSLWDIFLQEWLSNIYSQMPNVGLRAEESTPLRVVEKLDRGLIDIGFMYEQPKLADFRVEEVKSVKLQLVSSCGNQLPDEAVAKGYVRVEWGTAFNRQHEKLFPQRPLAPVRVNSGRIALELMLSCGGAAYLPEAVVVSLIKEGRLYPVTDAPLIEMRAYAAYSLHGEHYDLIRQLLKLLH</sequence>
<evidence type="ECO:0000313" key="7">
    <source>
        <dbReference type="Proteomes" id="UP000198623"/>
    </source>
</evidence>
<dbReference type="Gene3D" id="1.10.10.10">
    <property type="entry name" value="Winged helix-like DNA-binding domain superfamily/Winged helix DNA-binding domain"/>
    <property type="match status" value="1"/>
</dbReference>
<dbReference type="InterPro" id="IPR000847">
    <property type="entry name" value="LysR_HTH_N"/>
</dbReference>
<dbReference type="AlphaFoldDB" id="A0A1I2QLH7"/>
<dbReference type="RefSeq" id="WP_090726892.1">
    <property type="nucleotide sequence ID" value="NZ_FOOU01000005.1"/>
</dbReference>
<dbReference type="OrthoDB" id="9786526at2"/>
<dbReference type="Proteomes" id="UP000198623">
    <property type="component" value="Unassembled WGS sequence"/>
</dbReference>
<evidence type="ECO:0000259" key="5">
    <source>
        <dbReference type="PROSITE" id="PS50931"/>
    </source>
</evidence>
<evidence type="ECO:0000256" key="4">
    <source>
        <dbReference type="ARBA" id="ARBA00023163"/>
    </source>
</evidence>
<dbReference type="InterPro" id="IPR036388">
    <property type="entry name" value="WH-like_DNA-bd_sf"/>
</dbReference>
<dbReference type="GO" id="GO:0000976">
    <property type="term" value="F:transcription cis-regulatory region binding"/>
    <property type="evidence" value="ECO:0007669"/>
    <property type="project" value="TreeGrafter"/>
</dbReference>
<gene>
    <name evidence="6" type="ORF">SAMN05216175_10525</name>
</gene>
<dbReference type="PROSITE" id="PS50931">
    <property type="entry name" value="HTH_LYSR"/>
    <property type="match status" value="1"/>
</dbReference>
<dbReference type="Pfam" id="PF00126">
    <property type="entry name" value="HTH_1"/>
    <property type="match status" value="1"/>
</dbReference>
<comment type="similarity">
    <text evidence="1">Belongs to the LysR transcriptional regulatory family.</text>
</comment>
<dbReference type="EMBL" id="FOOU01000005">
    <property type="protein sequence ID" value="SFG29138.1"/>
    <property type="molecule type" value="Genomic_DNA"/>
</dbReference>
<organism evidence="6 7">
    <name type="scientific">Neptunomonas qingdaonensis</name>
    <dbReference type="NCBI Taxonomy" id="1045558"/>
    <lineage>
        <taxon>Bacteria</taxon>
        <taxon>Pseudomonadati</taxon>
        <taxon>Pseudomonadota</taxon>
        <taxon>Gammaproteobacteria</taxon>
        <taxon>Oceanospirillales</taxon>
        <taxon>Oceanospirillaceae</taxon>
        <taxon>Neptunomonas</taxon>
    </lineage>
</organism>
<dbReference type="Pfam" id="PF03466">
    <property type="entry name" value="LysR_substrate"/>
    <property type="match status" value="1"/>
</dbReference>
<evidence type="ECO:0000256" key="2">
    <source>
        <dbReference type="ARBA" id="ARBA00023015"/>
    </source>
</evidence>
<dbReference type="GO" id="GO:0003700">
    <property type="term" value="F:DNA-binding transcription factor activity"/>
    <property type="evidence" value="ECO:0007669"/>
    <property type="project" value="InterPro"/>
</dbReference>
<accession>A0A1I2QLH7</accession>
<dbReference type="SUPFAM" id="SSF46785">
    <property type="entry name" value="Winged helix' DNA-binding domain"/>
    <property type="match status" value="1"/>
</dbReference>